<sequence length="960" mass="107371">MDLQICLKTTLKNKYQKLKEAYSEKSLLPLKLGYLEIKHSYPWSTLHQHEFTYVDKSDLHTWLYSQTIMLSEMLKCDCKQKHKSSKKTVITLGVSGAGKTTTVQTGALEWAEGGKYQDIQFLFPLTFWELNLLRLNVSLIEVLLAFYPELKGLDVSSLNKNNVWFVLDGLDEFHTPLNFDGPTVSDVSEKSKVEILLTSLISGNLLPNAHVWITTRYAAATQIPERFLLKETRIKGFSDKQKEQHFKSIISDEFMANRAMDHVKISRSLDFLSEIPAICTIMANVLKNHVKTADGYKINRLNLTQIYSKLVKDSNPGLLAKLERLAMNRLGAKNVMYEWDLVEWDFSVKEASAFSKDCPLVLREEKGLHNAKVFRFGQASIQEFLAASARLETIKATHNGSDPLRCLVDRMMLSPVGEFDVLLRFIFGLIKERGTWEPSDPLFDYTKGKILQDVLSPKAVGLFHCLREYDSQALLNEVKFFLKFDFSPIQGFTPMHWTVMIQRATNFEGLRESFELQVALRCDDVVLKQLPYILKSKKAMLRFSNVTDRSCPGLAAVLSTGESYLRELDLGYNSITDSGVETLVEGLSDPNCKLKQLRLHGCGLSPQACKHLTKALKESPKLQELDLSMNGIGNEGVQHLANGLRAPGCHLETLRLSQCNIEHTGCVYLASALQKNPDHLNWLDLSINAIGDRGANELLKKVDITQLTQLDLYYCGLTVLSCAKIGEALKNEASSLVELNLSNNNLQDEGFALICEGMYAWCGLEKLNVSRCGITHIGAGFLAKVLCSISQLFSGGSQKSDWQAVELKELDLSMNCLRDQGVKEICGGMKNPYSHLKVLNLSQCSLTDDCCAELSVGLSSKENVVIDLDLSSNDLQDKGVKKLCMGMRAPHCKVEKLSLRSCGLSSKSVECLITALKSNPQHLAELHLMGNNLQDSSIRVLSDLTKNQKYTLTTIDVSAD</sequence>
<evidence type="ECO:0000256" key="3">
    <source>
        <dbReference type="ARBA" id="ARBA00022741"/>
    </source>
</evidence>
<dbReference type="OrthoDB" id="120976at2759"/>
<dbReference type="GeneTree" id="ENSGT01150000286911"/>
<reference evidence="6" key="2">
    <citation type="submission" date="2025-09" db="UniProtKB">
        <authorList>
            <consortium name="Ensembl"/>
        </authorList>
    </citation>
    <scope>IDENTIFICATION</scope>
</reference>
<accession>A0A3Q3EZ87</accession>
<proteinExistence type="predicted"/>
<dbReference type="Pfam" id="PF13516">
    <property type="entry name" value="LRR_6"/>
    <property type="match status" value="7"/>
</dbReference>
<dbReference type="SUPFAM" id="SSF52047">
    <property type="entry name" value="RNI-like"/>
    <property type="match status" value="2"/>
</dbReference>
<dbReference type="Gene3D" id="3.40.50.300">
    <property type="entry name" value="P-loop containing nucleotide triphosphate hydrolases"/>
    <property type="match status" value="1"/>
</dbReference>
<dbReference type="InterPro" id="IPR051261">
    <property type="entry name" value="NLR"/>
</dbReference>
<keyword evidence="7" id="KW-1185">Reference proteome</keyword>
<dbReference type="RefSeq" id="XP_020494753.1">
    <property type="nucleotide sequence ID" value="XM_020639097.3"/>
</dbReference>
<dbReference type="SMART" id="SM00367">
    <property type="entry name" value="LRR_CC"/>
    <property type="match status" value="5"/>
</dbReference>
<keyword evidence="3" id="KW-0547">Nucleotide-binding</keyword>
<dbReference type="SMART" id="SM00368">
    <property type="entry name" value="LRR_RI"/>
    <property type="match status" value="13"/>
</dbReference>
<organism evidence="6 7">
    <name type="scientific">Labrus bergylta</name>
    <name type="common">ballan wrasse</name>
    <dbReference type="NCBI Taxonomy" id="56723"/>
    <lineage>
        <taxon>Eukaryota</taxon>
        <taxon>Metazoa</taxon>
        <taxon>Chordata</taxon>
        <taxon>Craniata</taxon>
        <taxon>Vertebrata</taxon>
        <taxon>Euteleostomi</taxon>
        <taxon>Actinopterygii</taxon>
        <taxon>Neopterygii</taxon>
        <taxon>Teleostei</taxon>
        <taxon>Neoteleostei</taxon>
        <taxon>Acanthomorphata</taxon>
        <taxon>Eupercaria</taxon>
        <taxon>Labriformes</taxon>
        <taxon>Labridae</taxon>
        <taxon>Labrus</taxon>
    </lineage>
</organism>
<dbReference type="InterPro" id="IPR027417">
    <property type="entry name" value="P-loop_NTPase"/>
</dbReference>
<evidence type="ECO:0000256" key="1">
    <source>
        <dbReference type="ARBA" id="ARBA00022614"/>
    </source>
</evidence>
<reference evidence="6" key="1">
    <citation type="submission" date="2025-08" db="UniProtKB">
        <authorList>
            <consortium name="Ensembl"/>
        </authorList>
    </citation>
    <scope>IDENTIFICATION</scope>
</reference>
<dbReference type="GO" id="GO:0005524">
    <property type="term" value="F:ATP binding"/>
    <property type="evidence" value="ECO:0007669"/>
    <property type="project" value="UniProtKB-KW"/>
</dbReference>
<dbReference type="AlphaFoldDB" id="A0A3Q3EZ87"/>
<dbReference type="InterPro" id="IPR006553">
    <property type="entry name" value="Leu-rich_rpt_Cys-con_subtyp"/>
</dbReference>
<dbReference type="Proteomes" id="UP000261660">
    <property type="component" value="Unplaced"/>
</dbReference>
<dbReference type="InterPro" id="IPR032675">
    <property type="entry name" value="LRR_dom_sf"/>
</dbReference>
<evidence type="ECO:0000313" key="7">
    <source>
        <dbReference type="Proteomes" id="UP000261660"/>
    </source>
</evidence>
<keyword evidence="2" id="KW-0677">Repeat</keyword>
<keyword evidence="1" id="KW-0433">Leucine-rich repeat</keyword>
<dbReference type="Ensembl" id="ENSLBET00000012281.1">
    <property type="protein sequence ID" value="ENSLBEP00000011682.1"/>
    <property type="gene ID" value="ENSLBEG00000008998.1"/>
</dbReference>
<dbReference type="InParanoid" id="A0A3Q3EZ87"/>
<dbReference type="PROSITE" id="PS50837">
    <property type="entry name" value="NACHT"/>
    <property type="match status" value="1"/>
</dbReference>
<protein>
    <submittedName>
        <fullName evidence="6">NACHT, LRR and PYD domains-containing protein 14-like</fullName>
    </submittedName>
</protein>
<keyword evidence="4" id="KW-0067">ATP-binding</keyword>
<dbReference type="PANTHER" id="PTHR24106">
    <property type="entry name" value="NACHT, LRR AND CARD DOMAINS-CONTAINING"/>
    <property type="match status" value="1"/>
</dbReference>
<evidence type="ECO:0000259" key="5">
    <source>
        <dbReference type="PROSITE" id="PS50837"/>
    </source>
</evidence>
<evidence type="ECO:0000313" key="6">
    <source>
        <dbReference type="Ensembl" id="ENSLBEP00000011682.1"/>
    </source>
</evidence>
<dbReference type="InterPro" id="IPR007111">
    <property type="entry name" value="NACHT_NTPase"/>
</dbReference>
<dbReference type="InterPro" id="IPR001611">
    <property type="entry name" value="Leu-rich_rpt"/>
</dbReference>
<dbReference type="STRING" id="56723.ENSLBEP00000011682"/>
<dbReference type="Gene3D" id="3.80.10.10">
    <property type="entry name" value="Ribonuclease Inhibitor"/>
    <property type="match status" value="2"/>
</dbReference>
<dbReference type="Pfam" id="PF05729">
    <property type="entry name" value="NACHT"/>
    <property type="match status" value="1"/>
</dbReference>
<name>A0A3Q3EZ87_9LABR</name>
<feature type="domain" description="NACHT" evidence="5">
    <location>
        <begin position="87"/>
        <end position="216"/>
    </location>
</feature>
<evidence type="ECO:0000256" key="2">
    <source>
        <dbReference type="ARBA" id="ARBA00022737"/>
    </source>
</evidence>
<dbReference type="GeneID" id="109987846"/>
<evidence type="ECO:0000256" key="4">
    <source>
        <dbReference type="ARBA" id="ARBA00022840"/>
    </source>
</evidence>